<dbReference type="UniPathway" id="UPA00143"/>
<dbReference type="PANTHER" id="PTHR11165">
    <property type="entry name" value="SKP1"/>
    <property type="match status" value="1"/>
</dbReference>
<evidence type="ECO:0000313" key="6">
    <source>
        <dbReference type="EMBL" id="OMJ74955.1"/>
    </source>
</evidence>
<dbReference type="EMBL" id="MPUH01000719">
    <property type="protein sequence ID" value="OMJ74955.1"/>
    <property type="molecule type" value="Genomic_DNA"/>
</dbReference>
<dbReference type="GO" id="GO:0006511">
    <property type="term" value="P:ubiquitin-dependent protein catabolic process"/>
    <property type="evidence" value="ECO:0007669"/>
    <property type="project" value="InterPro"/>
</dbReference>
<evidence type="ECO:0000256" key="1">
    <source>
        <dbReference type="ARBA" id="ARBA00009993"/>
    </source>
</evidence>
<evidence type="ECO:0000313" key="7">
    <source>
        <dbReference type="Proteomes" id="UP000187209"/>
    </source>
</evidence>
<comment type="pathway">
    <text evidence="3">Protein modification; protein ubiquitination.</text>
</comment>
<reference evidence="6 7" key="1">
    <citation type="submission" date="2016-11" db="EMBL/GenBank/DDBJ databases">
        <title>The macronuclear genome of Stentor coeruleus: a giant cell with tiny introns.</title>
        <authorList>
            <person name="Slabodnick M."/>
            <person name="Ruby J.G."/>
            <person name="Reiff S.B."/>
            <person name="Swart E.C."/>
            <person name="Gosai S."/>
            <person name="Prabakaran S."/>
            <person name="Witkowska E."/>
            <person name="Larue G.E."/>
            <person name="Fisher S."/>
            <person name="Freeman R.M."/>
            <person name="Gunawardena J."/>
            <person name="Chu W."/>
            <person name="Stover N.A."/>
            <person name="Gregory B.D."/>
            <person name="Nowacki M."/>
            <person name="Derisi J."/>
            <person name="Roy S.W."/>
            <person name="Marshall W.F."/>
            <person name="Sood P."/>
        </authorList>
    </citation>
    <scope>NUCLEOTIDE SEQUENCE [LARGE SCALE GENOMIC DNA]</scope>
    <source>
        <strain evidence="6">WM001</strain>
    </source>
</reference>
<comment type="similarity">
    <text evidence="1 3">Belongs to the SKP1 family.</text>
</comment>
<dbReference type="InterPro" id="IPR036296">
    <property type="entry name" value="SKP1-like_dim_sf"/>
</dbReference>
<protein>
    <recommendedName>
        <fullName evidence="8">SKP1 component POZ domain-containing protein</fullName>
    </recommendedName>
</protein>
<proteinExistence type="inferred from homology"/>
<dbReference type="InterPro" id="IPR001232">
    <property type="entry name" value="SKP1-like"/>
</dbReference>
<organism evidence="6 7">
    <name type="scientific">Stentor coeruleus</name>
    <dbReference type="NCBI Taxonomy" id="5963"/>
    <lineage>
        <taxon>Eukaryota</taxon>
        <taxon>Sar</taxon>
        <taxon>Alveolata</taxon>
        <taxon>Ciliophora</taxon>
        <taxon>Postciliodesmatophora</taxon>
        <taxon>Heterotrichea</taxon>
        <taxon>Heterotrichida</taxon>
        <taxon>Stentoridae</taxon>
        <taxon>Stentor</taxon>
    </lineage>
</organism>
<keyword evidence="7" id="KW-1185">Reference proteome</keyword>
<dbReference type="SMART" id="SM00512">
    <property type="entry name" value="Skp1"/>
    <property type="match status" value="1"/>
</dbReference>
<evidence type="ECO:0000259" key="4">
    <source>
        <dbReference type="Pfam" id="PF01466"/>
    </source>
</evidence>
<sequence length="166" mass="18809">MSDSITLITKENEKMKVNNGIARMSDLIKGIGEDSSNEEIPIEQIKKSTLELIITYAEHHNYRNPEPIPSPLQTNDIGTCIDDWTARFINNLRAEEFSELLAAANYLQMKSLLGVLLAFTASKVKDKPIDELRQAFSIQDELTEDTEEKLLEEFSSLICLKFLTSK</sequence>
<dbReference type="GO" id="GO:0016567">
    <property type="term" value="P:protein ubiquitination"/>
    <property type="evidence" value="ECO:0007669"/>
    <property type="project" value="UniProtKB-UniPathway"/>
</dbReference>
<evidence type="ECO:0000259" key="5">
    <source>
        <dbReference type="Pfam" id="PF03931"/>
    </source>
</evidence>
<evidence type="ECO:0008006" key="8">
    <source>
        <dbReference type="Google" id="ProtNLM"/>
    </source>
</evidence>
<name>A0A1R2BE85_9CILI</name>
<dbReference type="Pfam" id="PF03931">
    <property type="entry name" value="Skp1_POZ"/>
    <property type="match status" value="1"/>
</dbReference>
<dbReference type="PIRSF" id="PIRSF028729">
    <property type="entry name" value="E3_ubiquit_lig_SCF_Skp"/>
    <property type="match status" value="1"/>
</dbReference>
<dbReference type="InterPro" id="IPR016072">
    <property type="entry name" value="Skp1_comp_dimer"/>
</dbReference>
<dbReference type="SUPFAM" id="SSF81382">
    <property type="entry name" value="Skp1 dimerisation domain-like"/>
    <property type="match status" value="1"/>
</dbReference>
<dbReference type="InterPro" id="IPR016897">
    <property type="entry name" value="SKP1"/>
</dbReference>
<dbReference type="SUPFAM" id="SSF54695">
    <property type="entry name" value="POZ domain"/>
    <property type="match status" value="1"/>
</dbReference>
<dbReference type="Proteomes" id="UP000187209">
    <property type="component" value="Unassembled WGS sequence"/>
</dbReference>
<evidence type="ECO:0000256" key="3">
    <source>
        <dbReference type="PIRNR" id="PIRNR028729"/>
    </source>
</evidence>
<dbReference type="InterPro" id="IPR016073">
    <property type="entry name" value="Skp1_comp_POZ"/>
</dbReference>
<gene>
    <name evidence="6" type="ORF">SteCoe_26018</name>
</gene>
<keyword evidence="2 3" id="KW-0833">Ubl conjugation pathway</keyword>
<comment type="caution">
    <text evidence="6">The sequence shown here is derived from an EMBL/GenBank/DDBJ whole genome shotgun (WGS) entry which is preliminary data.</text>
</comment>
<feature type="domain" description="SKP1 component POZ" evidence="5">
    <location>
        <begin position="4"/>
        <end position="61"/>
    </location>
</feature>
<dbReference type="Pfam" id="PF01466">
    <property type="entry name" value="Skp1"/>
    <property type="match status" value="1"/>
</dbReference>
<dbReference type="AlphaFoldDB" id="A0A1R2BE85"/>
<feature type="domain" description="SKP1 component dimerisation" evidence="4">
    <location>
        <begin position="110"/>
        <end position="153"/>
    </location>
</feature>
<accession>A0A1R2BE85</accession>
<dbReference type="Gene3D" id="3.30.710.10">
    <property type="entry name" value="Potassium Channel Kv1.1, Chain A"/>
    <property type="match status" value="1"/>
</dbReference>
<evidence type="ECO:0000256" key="2">
    <source>
        <dbReference type="ARBA" id="ARBA00022786"/>
    </source>
</evidence>
<dbReference type="InterPro" id="IPR011333">
    <property type="entry name" value="SKP1/BTB/POZ_sf"/>
</dbReference>
<dbReference type="OrthoDB" id="2342932at2759"/>